<dbReference type="OrthoDB" id="10527524at2759"/>
<accession>A0A167LTB8</accession>
<feature type="region of interest" description="Disordered" evidence="1">
    <location>
        <begin position="1"/>
        <end position="25"/>
    </location>
</feature>
<gene>
    <name evidence="2" type="ORF">CALVIDRAFT_537593</name>
</gene>
<feature type="compositionally biased region" description="Polar residues" evidence="1">
    <location>
        <begin position="314"/>
        <end position="327"/>
    </location>
</feature>
<dbReference type="EMBL" id="KV417286">
    <property type="protein sequence ID" value="KZO96011.1"/>
    <property type="molecule type" value="Genomic_DNA"/>
</dbReference>
<dbReference type="AlphaFoldDB" id="A0A167LTB8"/>
<feature type="compositionally biased region" description="Acidic residues" evidence="1">
    <location>
        <begin position="232"/>
        <end position="248"/>
    </location>
</feature>
<dbReference type="Proteomes" id="UP000076738">
    <property type="component" value="Unassembled WGS sequence"/>
</dbReference>
<feature type="region of interest" description="Disordered" evidence="1">
    <location>
        <begin position="187"/>
        <end position="208"/>
    </location>
</feature>
<evidence type="ECO:0000256" key="1">
    <source>
        <dbReference type="SAM" id="MobiDB-lite"/>
    </source>
</evidence>
<sequence length="398" mass="42740">MAGDDDLPSSPSSVDTERAPQRRPSVEPYAALLATFTSSLRIIHSLSVSLASHGADLYDNGTQEDHSALLVAAELAAYALLDLSGDAEALADVPSLDILESVEDEHKAYPIEEAEGHHILVQSFVSAAPRIRDVRLDLRTALQSLAHRDLTPAEDEEFHALAVDVRAQSRELAFGIASFSDEVHTLIDEPTSDEGEAEGLDTIPEEEEEWDADVVVAIADGALAEVTVDEHVDADDEDDGSSSDEDTIETPLRRSVPIRLRAKGGESTSDSERATATRTPGLTDQSGTDSSLRSLPPYMTTRLPSDGEAPSKPTPTTDADSSVQSAPNDRTLYESALQLVPFDRHDPAAPESPGALAYVIAVTFQLWVLVADLPSSVTVLARPWGVPKSPSRRREPPE</sequence>
<feature type="region of interest" description="Disordered" evidence="1">
    <location>
        <begin position="226"/>
        <end position="327"/>
    </location>
</feature>
<protein>
    <submittedName>
        <fullName evidence="2">Uncharacterized protein</fullName>
    </submittedName>
</protein>
<feature type="compositionally biased region" description="Acidic residues" evidence="1">
    <location>
        <begin position="190"/>
        <end position="208"/>
    </location>
</feature>
<evidence type="ECO:0000313" key="2">
    <source>
        <dbReference type="EMBL" id="KZO96011.1"/>
    </source>
</evidence>
<keyword evidence="3" id="KW-1185">Reference proteome</keyword>
<name>A0A167LTB8_CALVF</name>
<reference evidence="2 3" key="1">
    <citation type="journal article" date="2016" name="Mol. Biol. Evol.">
        <title>Comparative Genomics of Early-Diverging Mushroom-Forming Fungi Provides Insights into the Origins of Lignocellulose Decay Capabilities.</title>
        <authorList>
            <person name="Nagy L.G."/>
            <person name="Riley R."/>
            <person name="Tritt A."/>
            <person name="Adam C."/>
            <person name="Daum C."/>
            <person name="Floudas D."/>
            <person name="Sun H."/>
            <person name="Yadav J.S."/>
            <person name="Pangilinan J."/>
            <person name="Larsson K.H."/>
            <person name="Matsuura K."/>
            <person name="Barry K."/>
            <person name="Labutti K."/>
            <person name="Kuo R."/>
            <person name="Ohm R.A."/>
            <person name="Bhattacharya S.S."/>
            <person name="Shirouzu T."/>
            <person name="Yoshinaga Y."/>
            <person name="Martin F.M."/>
            <person name="Grigoriev I.V."/>
            <person name="Hibbett D.S."/>
        </authorList>
    </citation>
    <scope>NUCLEOTIDE SEQUENCE [LARGE SCALE GENOMIC DNA]</scope>
    <source>
        <strain evidence="2 3">TUFC12733</strain>
    </source>
</reference>
<organism evidence="2 3">
    <name type="scientific">Calocera viscosa (strain TUFC12733)</name>
    <dbReference type="NCBI Taxonomy" id="1330018"/>
    <lineage>
        <taxon>Eukaryota</taxon>
        <taxon>Fungi</taxon>
        <taxon>Dikarya</taxon>
        <taxon>Basidiomycota</taxon>
        <taxon>Agaricomycotina</taxon>
        <taxon>Dacrymycetes</taxon>
        <taxon>Dacrymycetales</taxon>
        <taxon>Dacrymycetaceae</taxon>
        <taxon>Calocera</taxon>
    </lineage>
</organism>
<evidence type="ECO:0000313" key="3">
    <source>
        <dbReference type="Proteomes" id="UP000076738"/>
    </source>
</evidence>
<proteinExistence type="predicted"/>
<feature type="compositionally biased region" description="Polar residues" evidence="1">
    <location>
        <begin position="276"/>
        <end position="293"/>
    </location>
</feature>